<name>A0A5M6I769_9PROT</name>
<sequence length="226" mass="23918">MARDKTTPTLLVDDTGDGKATLGCLGGLLVVALVGGAIALFVDFEASDDTITSALDELPITRVEALDKQGGSADGPGSLLARNLQAEGDRGAVAGRSGVVADLLADFYENGIEPETLQREMKRRSVCYNGRPARIGPLVLARDSQGFALAFGAPSFNEGDPFPRLEFFHGIAGDLDTLYYVSLTHEPVPGFEPVGRRIPNTRKAVGRVMLEWVAEVANTACPRSGS</sequence>
<dbReference type="RefSeq" id="WP_150063767.1">
    <property type="nucleotide sequence ID" value="NZ_JACHII010000023.1"/>
</dbReference>
<evidence type="ECO:0000256" key="1">
    <source>
        <dbReference type="SAM" id="Phobius"/>
    </source>
</evidence>
<organism evidence="2 3">
    <name type="scientific">Roseospira marina</name>
    <dbReference type="NCBI Taxonomy" id="140057"/>
    <lineage>
        <taxon>Bacteria</taxon>
        <taxon>Pseudomonadati</taxon>
        <taxon>Pseudomonadota</taxon>
        <taxon>Alphaproteobacteria</taxon>
        <taxon>Rhodospirillales</taxon>
        <taxon>Rhodospirillaceae</taxon>
        <taxon>Roseospira</taxon>
    </lineage>
</organism>
<comment type="caution">
    <text evidence="2">The sequence shown here is derived from an EMBL/GenBank/DDBJ whole genome shotgun (WGS) entry which is preliminary data.</text>
</comment>
<keyword evidence="1" id="KW-0472">Membrane</keyword>
<keyword evidence="1" id="KW-1133">Transmembrane helix</keyword>
<dbReference type="OrthoDB" id="7361071at2"/>
<dbReference type="Proteomes" id="UP000324065">
    <property type="component" value="Unassembled WGS sequence"/>
</dbReference>
<gene>
    <name evidence="2" type="ORF">F1188_17640</name>
</gene>
<dbReference type="AlphaFoldDB" id="A0A5M6I769"/>
<accession>A0A5M6I769</accession>
<protein>
    <submittedName>
        <fullName evidence="2">Uncharacterized protein</fullName>
    </submittedName>
</protein>
<feature type="transmembrane region" description="Helical" evidence="1">
    <location>
        <begin position="20"/>
        <end position="42"/>
    </location>
</feature>
<reference evidence="2 3" key="1">
    <citation type="submission" date="2019-09" db="EMBL/GenBank/DDBJ databases">
        <title>Genome sequence of Roseospira marina, one of the more divergent members of the non-sulfur purple photosynthetic bacterial family, the Rhodospirillaceae.</title>
        <authorList>
            <person name="Meyer T."/>
            <person name="Kyndt J."/>
        </authorList>
    </citation>
    <scope>NUCLEOTIDE SEQUENCE [LARGE SCALE GENOMIC DNA]</scope>
    <source>
        <strain evidence="2 3">DSM 15113</strain>
    </source>
</reference>
<dbReference type="EMBL" id="VWPJ01000023">
    <property type="protein sequence ID" value="KAA5604111.1"/>
    <property type="molecule type" value="Genomic_DNA"/>
</dbReference>
<keyword evidence="3" id="KW-1185">Reference proteome</keyword>
<evidence type="ECO:0000313" key="2">
    <source>
        <dbReference type="EMBL" id="KAA5604111.1"/>
    </source>
</evidence>
<evidence type="ECO:0000313" key="3">
    <source>
        <dbReference type="Proteomes" id="UP000324065"/>
    </source>
</evidence>
<keyword evidence="1" id="KW-0812">Transmembrane</keyword>
<proteinExistence type="predicted"/>